<keyword evidence="5 9" id="KW-0808">Transferase</keyword>
<keyword evidence="3 9" id="KW-0698">rRNA processing</keyword>
<dbReference type="CDD" id="cd02440">
    <property type="entry name" value="AdoMet_MTases"/>
    <property type="match status" value="1"/>
</dbReference>
<evidence type="ECO:0000256" key="10">
    <source>
        <dbReference type="SAM" id="MobiDB-lite"/>
    </source>
</evidence>
<evidence type="ECO:0000313" key="12">
    <source>
        <dbReference type="Proteomes" id="UP000027265"/>
    </source>
</evidence>
<proteinExistence type="inferred from homology"/>
<dbReference type="Proteomes" id="UP000027265">
    <property type="component" value="Unassembled WGS sequence"/>
</dbReference>
<dbReference type="SUPFAM" id="SSF53335">
    <property type="entry name" value="S-adenosyl-L-methionine-dependent methyltransferases"/>
    <property type="match status" value="1"/>
</dbReference>
<dbReference type="InterPro" id="IPR007823">
    <property type="entry name" value="RRP8"/>
</dbReference>
<evidence type="ECO:0000256" key="8">
    <source>
        <dbReference type="ARBA" id="ARBA00076672"/>
    </source>
</evidence>
<evidence type="ECO:0000256" key="7">
    <source>
        <dbReference type="ARBA" id="ARBA00023242"/>
    </source>
</evidence>
<feature type="region of interest" description="Disordered" evidence="10">
    <location>
        <begin position="1"/>
        <end position="148"/>
    </location>
</feature>
<organism evidence="11 12">
    <name type="scientific">Jaapia argillacea MUCL 33604</name>
    <dbReference type="NCBI Taxonomy" id="933084"/>
    <lineage>
        <taxon>Eukaryota</taxon>
        <taxon>Fungi</taxon>
        <taxon>Dikarya</taxon>
        <taxon>Basidiomycota</taxon>
        <taxon>Agaricomycotina</taxon>
        <taxon>Agaricomycetes</taxon>
        <taxon>Agaricomycetidae</taxon>
        <taxon>Jaapiales</taxon>
        <taxon>Jaapiaceae</taxon>
        <taxon>Jaapia</taxon>
    </lineage>
</organism>
<dbReference type="STRING" id="933084.A0A067QCA8"/>
<evidence type="ECO:0000256" key="3">
    <source>
        <dbReference type="ARBA" id="ARBA00022552"/>
    </source>
</evidence>
<protein>
    <recommendedName>
        <fullName evidence="8 9">Ribosomal RNA-processing protein 8</fullName>
        <ecNumber evidence="9">2.1.1.-</ecNumber>
    </recommendedName>
</protein>
<dbReference type="PANTHER" id="PTHR12787:SF0">
    <property type="entry name" value="RIBOSOMAL RNA-PROCESSING PROTEIN 8"/>
    <property type="match status" value="1"/>
</dbReference>
<dbReference type="EMBL" id="KL197709">
    <property type="protein sequence ID" value="KDQ64703.1"/>
    <property type="molecule type" value="Genomic_DNA"/>
</dbReference>
<dbReference type="Pfam" id="PF05148">
    <property type="entry name" value="Methyltransf_8"/>
    <property type="match status" value="1"/>
</dbReference>
<feature type="compositionally biased region" description="Basic and acidic residues" evidence="10">
    <location>
        <begin position="69"/>
        <end position="130"/>
    </location>
</feature>
<dbReference type="GO" id="GO:0005730">
    <property type="term" value="C:nucleolus"/>
    <property type="evidence" value="ECO:0007669"/>
    <property type="project" value="UniProtKB-SubCell"/>
</dbReference>
<dbReference type="GO" id="GO:0042273">
    <property type="term" value="P:ribosomal large subunit biogenesis"/>
    <property type="evidence" value="ECO:0007669"/>
    <property type="project" value="TreeGrafter"/>
</dbReference>
<dbReference type="FunCoup" id="A0A067QCA8">
    <property type="interactions" value="399"/>
</dbReference>
<dbReference type="Gene3D" id="1.10.10.2150">
    <property type="entry name" value="Ribosomal RNA-processing protein 8, N-terminal domain"/>
    <property type="match status" value="1"/>
</dbReference>
<keyword evidence="6 9" id="KW-0949">S-adenosyl-L-methionine</keyword>
<evidence type="ECO:0000256" key="1">
    <source>
        <dbReference type="ARBA" id="ARBA00004604"/>
    </source>
</evidence>
<evidence type="ECO:0000256" key="5">
    <source>
        <dbReference type="ARBA" id="ARBA00022679"/>
    </source>
</evidence>
<dbReference type="Gene3D" id="3.40.50.150">
    <property type="entry name" value="Vaccinia Virus protein VP39"/>
    <property type="match status" value="1"/>
</dbReference>
<gene>
    <name evidence="11" type="ORF">JAAARDRAFT_188006</name>
</gene>
<comment type="similarity">
    <text evidence="2 9">Belongs to the methyltransferase superfamily. RRP8 family.</text>
</comment>
<dbReference type="InterPro" id="IPR029063">
    <property type="entry name" value="SAM-dependent_MTases_sf"/>
</dbReference>
<keyword evidence="12" id="KW-1185">Reference proteome</keyword>
<evidence type="ECO:0000256" key="4">
    <source>
        <dbReference type="ARBA" id="ARBA00022603"/>
    </source>
</evidence>
<accession>A0A067QCA8</accession>
<dbReference type="EC" id="2.1.1.-" evidence="9"/>
<keyword evidence="4 9" id="KW-0489">Methyltransferase</keyword>
<evidence type="ECO:0000313" key="11">
    <source>
        <dbReference type="EMBL" id="KDQ64703.1"/>
    </source>
</evidence>
<dbReference type="PANTHER" id="PTHR12787">
    <property type="entry name" value="RIBOSOMAL RNA-PROCESSING PROTEIN 8"/>
    <property type="match status" value="1"/>
</dbReference>
<reference evidence="12" key="1">
    <citation type="journal article" date="2014" name="Proc. Natl. Acad. Sci. U.S.A.">
        <title>Extensive sampling of basidiomycete genomes demonstrates inadequacy of the white-rot/brown-rot paradigm for wood decay fungi.</title>
        <authorList>
            <person name="Riley R."/>
            <person name="Salamov A.A."/>
            <person name="Brown D.W."/>
            <person name="Nagy L.G."/>
            <person name="Floudas D."/>
            <person name="Held B.W."/>
            <person name="Levasseur A."/>
            <person name="Lombard V."/>
            <person name="Morin E."/>
            <person name="Otillar R."/>
            <person name="Lindquist E.A."/>
            <person name="Sun H."/>
            <person name="LaButti K.M."/>
            <person name="Schmutz J."/>
            <person name="Jabbour D."/>
            <person name="Luo H."/>
            <person name="Baker S.E."/>
            <person name="Pisabarro A.G."/>
            <person name="Walton J.D."/>
            <person name="Blanchette R.A."/>
            <person name="Henrissat B."/>
            <person name="Martin F."/>
            <person name="Cullen D."/>
            <person name="Hibbett D.S."/>
            <person name="Grigoriev I.V."/>
        </authorList>
    </citation>
    <scope>NUCLEOTIDE SEQUENCE [LARGE SCALE GENOMIC DNA]</scope>
    <source>
        <strain evidence="12">MUCL 33604</strain>
    </source>
</reference>
<dbReference type="InParanoid" id="A0A067QCA8"/>
<dbReference type="InterPro" id="IPR042036">
    <property type="entry name" value="RRP8_N"/>
</dbReference>
<comment type="function">
    <text evidence="9">S-adenosyl-L-methionine-dependent methyltransferase that specifically methylates the N(1) position of adenine in helix 25.1 in 25S rRNA. Required both for ribosomal 40S and 60S subunits biogenesis. Required for efficient pre-rRNA cleavage at site A2.</text>
</comment>
<keyword evidence="7 9" id="KW-0539">Nucleus</keyword>
<dbReference type="FunFam" id="1.10.10.2150:FF:000001">
    <property type="entry name" value="Ribosomal RNA-processing protein 8"/>
    <property type="match status" value="1"/>
</dbReference>
<dbReference type="GO" id="GO:0016433">
    <property type="term" value="F:rRNA (adenine) methyltransferase activity"/>
    <property type="evidence" value="ECO:0007669"/>
    <property type="project" value="TreeGrafter"/>
</dbReference>
<evidence type="ECO:0000256" key="6">
    <source>
        <dbReference type="ARBA" id="ARBA00022691"/>
    </source>
</evidence>
<dbReference type="AlphaFoldDB" id="A0A067QCA8"/>
<name>A0A067QCA8_9AGAM</name>
<sequence>MALFEVPGWSMPTAPTATPSHSSRKRKRGSGNPDPVKIHTAETNVEKLMQTLEGGGDRPTNKKRKQGKGGRERLGKGKEQDVEEKVEVVREKGQRKGKGKSEGLRGKHDADEPVKKNKGRTTKDLSKEQQRASPPVKKASIPKASSTPGLTTLQAQMKQSLDGARFRWINEELYKSDSKHAHEMMREHSNVYSEYHKGFRHQVQSWPTNPVSHYINTLSTYPPKTVIADLGCGDAALARALVPKGFTVLSFDLVSDDKFVVEADICEKIPLPGSEVTEDEGSRSGEGQVVDVVVCALSLMGTNWPGCVREAWRVLRSGGELKIAEVASRFADVEEFISLISSIGFKLKSKDDSNTHFTLFEFKKIGRKSHFTDSEWEKTLSKGSLLKPCEYKRR</sequence>
<evidence type="ECO:0000256" key="2">
    <source>
        <dbReference type="ARBA" id="ARBA00006301"/>
    </source>
</evidence>
<dbReference type="HOGENOM" id="CLU_027694_2_2_1"/>
<evidence type="ECO:0000256" key="9">
    <source>
        <dbReference type="RuleBase" id="RU365074"/>
    </source>
</evidence>
<comment type="subcellular location">
    <subcellularLocation>
        <location evidence="1 9">Nucleus</location>
        <location evidence="1 9">Nucleolus</location>
    </subcellularLocation>
</comment>
<dbReference type="OrthoDB" id="10258825at2759"/>